<feature type="signal peptide" evidence="2">
    <location>
        <begin position="1"/>
        <end position="26"/>
    </location>
</feature>
<evidence type="ECO:0000313" key="4">
    <source>
        <dbReference type="Proteomes" id="UP000194798"/>
    </source>
</evidence>
<dbReference type="InterPro" id="IPR051058">
    <property type="entry name" value="GDSL_Est/Lipase"/>
</dbReference>
<name>A0A251X5T6_9GAMM</name>
<keyword evidence="1" id="KW-0378">Hydrolase</keyword>
<dbReference type="SUPFAM" id="SSF52266">
    <property type="entry name" value="SGNH hydrolase"/>
    <property type="match status" value="1"/>
</dbReference>
<sequence length="389" mass="43323">MITMRLPFHKYLLFLLCFSCSLVTWAQSPYSDVVVFGDSLSDTGNLFNATRAVTGRGFPAEPNYQGRFANGEIWVDFLKSQLGLSQVNNLAWGGASTGGPGALPIPKNLQQQLQDFGQQVQEKADPNALYIFWIGANDLLEIKTQSDISVIVPKAVSQLLTAVRTLNEWGARHVLILTLPDLGQTPRATARQLTAELSQASADFNQQLWENRQQFQGQLFDVTPLMQQLQHAADSTGIQTTTEPCLEEKTSQVCEKPDQYLFWDDQHPTSTVHRQLAAQLAQSILPSYYTLATKQLALPLIQLVDKSGTLVGEFNAQLAINSETGHLLLQNSQMQTNNGYLPIPARYEIETGLLNAFVWFETRYYSLQLQWHSPATPFHAGYFGVVGVE</sequence>
<keyword evidence="2" id="KW-0732">Signal</keyword>
<dbReference type="PANTHER" id="PTHR45648">
    <property type="entry name" value="GDSL LIPASE/ACYLHYDROLASE FAMILY PROTEIN (AFU_ORTHOLOGUE AFUA_4G14700)"/>
    <property type="match status" value="1"/>
</dbReference>
<dbReference type="Gene3D" id="3.40.50.1110">
    <property type="entry name" value="SGNH hydrolase"/>
    <property type="match status" value="1"/>
</dbReference>
<protein>
    <recommendedName>
        <fullName evidence="5">SGNH hydrolase-type esterase domain-containing protein</fullName>
    </recommendedName>
</protein>
<dbReference type="CDD" id="cd01846">
    <property type="entry name" value="fatty_acyltransferase_like"/>
    <property type="match status" value="1"/>
</dbReference>
<dbReference type="Proteomes" id="UP000194798">
    <property type="component" value="Unassembled WGS sequence"/>
</dbReference>
<dbReference type="InterPro" id="IPR001087">
    <property type="entry name" value="GDSL"/>
</dbReference>
<dbReference type="PANTHER" id="PTHR45648:SF22">
    <property type="entry name" value="GDSL LIPASE_ACYLHYDROLASE FAMILY PROTEIN (AFU_ORTHOLOGUE AFUA_4G14700)"/>
    <property type="match status" value="1"/>
</dbReference>
<dbReference type="InterPro" id="IPR008265">
    <property type="entry name" value="Lipase_GDSL_AS"/>
</dbReference>
<dbReference type="Pfam" id="PF00657">
    <property type="entry name" value="Lipase_GDSL"/>
    <property type="match status" value="1"/>
</dbReference>
<dbReference type="GO" id="GO:0006629">
    <property type="term" value="P:lipid metabolic process"/>
    <property type="evidence" value="ECO:0007669"/>
    <property type="project" value="InterPro"/>
</dbReference>
<keyword evidence="4" id="KW-1185">Reference proteome</keyword>
<organism evidence="3 4">
    <name type="scientific">Thioflexithrix psekupsensis</name>
    <dbReference type="NCBI Taxonomy" id="1570016"/>
    <lineage>
        <taxon>Bacteria</taxon>
        <taxon>Pseudomonadati</taxon>
        <taxon>Pseudomonadota</taxon>
        <taxon>Gammaproteobacteria</taxon>
        <taxon>Thiotrichales</taxon>
        <taxon>Thioflexithrix</taxon>
    </lineage>
</organism>
<evidence type="ECO:0008006" key="5">
    <source>
        <dbReference type="Google" id="ProtNLM"/>
    </source>
</evidence>
<gene>
    <name evidence="3" type="ORF">TPSD3_10675</name>
</gene>
<dbReference type="InterPro" id="IPR036514">
    <property type="entry name" value="SGNH_hydro_sf"/>
</dbReference>
<reference evidence="3 4" key="1">
    <citation type="submission" date="2016-12" db="EMBL/GenBank/DDBJ databases">
        <title>Thioflexothrix psekupsii D3 genome sequencing and assembly.</title>
        <authorList>
            <person name="Fomenkov A."/>
            <person name="Vincze T."/>
            <person name="Grabovich M."/>
            <person name="Anton B.P."/>
            <person name="Dubinina G."/>
            <person name="Orlova M."/>
            <person name="Belousova E."/>
            <person name="Roberts R.J."/>
        </authorList>
    </citation>
    <scope>NUCLEOTIDE SEQUENCE [LARGE SCALE GENOMIC DNA]</scope>
    <source>
        <strain evidence="3">D3</strain>
    </source>
</reference>
<evidence type="ECO:0000256" key="1">
    <source>
        <dbReference type="ARBA" id="ARBA00022801"/>
    </source>
</evidence>
<feature type="chain" id="PRO_5013372792" description="SGNH hydrolase-type esterase domain-containing protein" evidence="2">
    <location>
        <begin position="27"/>
        <end position="389"/>
    </location>
</feature>
<dbReference type="EMBL" id="MSLT01000018">
    <property type="protein sequence ID" value="OUD13105.1"/>
    <property type="molecule type" value="Genomic_DNA"/>
</dbReference>
<dbReference type="AlphaFoldDB" id="A0A251X5T6"/>
<accession>A0A251X5T6</accession>
<proteinExistence type="predicted"/>
<dbReference type="RefSeq" id="WP_176329846.1">
    <property type="nucleotide sequence ID" value="NZ_MSLT01000018.1"/>
</dbReference>
<evidence type="ECO:0000256" key="2">
    <source>
        <dbReference type="SAM" id="SignalP"/>
    </source>
</evidence>
<comment type="caution">
    <text evidence="3">The sequence shown here is derived from an EMBL/GenBank/DDBJ whole genome shotgun (WGS) entry which is preliminary data.</text>
</comment>
<dbReference type="GO" id="GO:0016298">
    <property type="term" value="F:lipase activity"/>
    <property type="evidence" value="ECO:0007669"/>
    <property type="project" value="InterPro"/>
</dbReference>
<evidence type="ECO:0000313" key="3">
    <source>
        <dbReference type="EMBL" id="OUD13105.1"/>
    </source>
</evidence>
<dbReference type="PROSITE" id="PS01098">
    <property type="entry name" value="LIPASE_GDSL_SER"/>
    <property type="match status" value="1"/>
</dbReference>